<protein>
    <submittedName>
        <fullName evidence="9">NPH3 family</fullName>
    </submittedName>
</protein>
<reference evidence="9" key="1">
    <citation type="submission" date="2022-05" db="EMBL/GenBank/DDBJ databases">
        <title>The Musa troglodytarum L. genome provides insights into the mechanism of non-climacteric behaviour and enrichment of carotenoids.</title>
        <authorList>
            <person name="Wang J."/>
        </authorList>
    </citation>
    <scope>NUCLEOTIDE SEQUENCE</scope>
    <source>
        <tissue evidence="9">Leaf</tissue>
    </source>
</reference>
<accession>A0A9E7LEZ6</accession>
<comment type="similarity">
    <text evidence="2">Belongs to the SNF7 family.</text>
</comment>
<dbReference type="AlphaFoldDB" id="A0A9E7LEZ6"/>
<sequence length="279" mass="31484">MGNIFVKKPKITEVDRAILSLKTQRRKLAQYQEQLEAVIEAEKQAARDLIREKRKDRALIALKKKKTQEELLKKVDAWLINVEQQLADIELASKQKAVFDSLKAGSDAMKAIQNEISLEDVQKLMDDSAEAKAYQEEMNAILGDRLSAEDEEEVLAEFENLETEATYWQITLQSMPTVPAQSVPSAQETKRTPEVQPEAESQAQCEEEELLNLPDVPSGAPVLSDGAAVDISTGPPRKTKAYVDHLWLLNREKRPSLTNRSCPPKCQKKKKEVQRYTVA</sequence>
<gene>
    <name evidence="9" type="ORF">MUK42_15236</name>
</gene>
<evidence type="ECO:0000313" key="9">
    <source>
        <dbReference type="EMBL" id="URE48290.1"/>
    </source>
</evidence>
<dbReference type="PANTHER" id="PTHR22761:SF5">
    <property type="entry name" value="CHARGED MULTIVESICULAR BODY PROTEIN 6"/>
    <property type="match status" value="1"/>
</dbReference>
<keyword evidence="10" id="KW-1185">Reference proteome</keyword>
<dbReference type="Pfam" id="PF03357">
    <property type="entry name" value="Snf7"/>
    <property type="match status" value="1"/>
</dbReference>
<organism evidence="9 10">
    <name type="scientific">Musa troglodytarum</name>
    <name type="common">fe'i banana</name>
    <dbReference type="NCBI Taxonomy" id="320322"/>
    <lineage>
        <taxon>Eukaryota</taxon>
        <taxon>Viridiplantae</taxon>
        <taxon>Streptophyta</taxon>
        <taxon>Embryophyta</taxon>
        <taxon>Tracheophyta</taxon>
        <taxon>Spermatophyta</taxon>
        <taxon>Magnoliopsida</taxon>
        <taxon>Liliopsida</taxon>
        <taxon>Zingiberales</taxon>
        <taxon>Musaceae</taxon>
        <taxon>Musa</taxon>
    </lineage>
</organism>
<dbReference type="Proteomes" id="UP001055439">
    <property type="component" value="Chromosome 9"/>
</dbReference>
<keyword evidence="7" id="KW-0175">Coiled coil</keyword>
<comment type="subcellular location">
    <subcellularLocation>
        <location evidence="1">Endosome membrane</location>
    </subcellularLocation>
</comment>
<feature type="region of interest" description="Disordered" evidence="8">
    <location>
        <begin position="215"/>
        <end position="238"/>
    </location>
</feature>
<evidence type="ECO:0000256" key="1">
    <source>
        <dbReference type="ARBA" id="ARBA00004608"/>
    </source>
</evidence>
<evidence type="ECO:0000313" key="10">
    <source>
        <dbReference type="Proteomes" id="UP001055439"/>
    </source>
</evidence>
<evidence type="ECO:0000256" key="5">
    <source>
        <dbReference type="ARBA" id="ARBA00022927"/>
    </source>
</evidence>
<dbReference type="InterPro" id="IPR005024">
    <property type="entry name" value="Snf7_fam"/>
</dbReference>
<feature type="region of interest" description="Disordered" evidence="8">
    <location>
        <begin position="253"/>
        <end position="279"/>
    </location>
</feature>
<evidence type="ECO:0000256" key="2">
    <source>
        <dbReference type="ARBA" id="ARBA00006190"/>
    </source>
</evidence>
<keyword evidence="3" id="KW-0813">Transport</keyword>
<dbReference type="Gene3D" id="1.10.287.1060">
    <property type="entry name" value="ESAT-6-like"/>
    <property type="match status" value="1"/>
</dbReference>
<evidence type="ECO:0000256" key="8">
    <source>
        <dbReference type="SAM" id="MobiDB-lite"/>
    </source>
</evidence>
<dbReference type="GO" id="GO:0006900">
    <property type="term" value="P:vesicle budding from membrane"/>
    <property type="evidence" value="ECO:0007669"/>
    <property type="project" value="TreeGrafter"/>
</dbReference>
<dbReference type="EMBL" id="CP097511">
    <property type="protein sequence ID" value="URE48290.1"/>
    <property type="molecule type" value="Genomic_DNA"/>
</dbReference>
<keyword evidence="6" id="KW-0472">Membrane</keyword>
<feature type="coiled-coil region" evidence="7">
    <location>
        <begin position="14"/>
        <end position="52"/>
    </location>
</feature>
<name>A0A9E7LEZ6_9LILI</name>
<evidence type="ECO:0000256" key="3">
    <source>
        <dbReference type="ARBA" id="ARBA00022448"/>
    </source>
</evidence>
<evidence type="ECO:0000256" key="4">
    <source>
        <dbReference type="ARBA" id="ARBA00022753"/>
    </source>
</evidence>
<keyword evidence="4" id="KW-0967">Endosome</keyword>
<evidence type="ECO:0000256" key="6">
    <source>
        <dbReference type="ARBA" id="ARBA00023136"/>
    </source>
</evidence>
<dbReference type="GO" id="GO:0005771">
    <property type="term" value="C:multivesicular body"/>
    <property type="evidence" value="ECO:0007669"/>
    <property type="project" value="TreeGrafter"/>
</dbReference>
<dbReference type="OrthoDB" id="624345at2759"/>
<dbReference type="GO" id="GO:0000815">
    <property type="term" value="C:ESCRT III complex"/>
    <property type="evidence" value="ECO:0007669"/>
    <property type="project" value="TreeGrafter"/>
</dbReference>
<feature type="region of interest" description="Disordered" evidence="8">
    <location>
        <begin position="181"/>
        <end position="200"/>
    </location>
</feature>
<dbReference type="GO" id="GO:0015031">
    <property type="term" value="P:protein transport"/>
    <property type="evidence" value="ECO:0007669"/>
    <property type="project" value="UniProtKB-KW"/>
</dbReference>
<evidence type="ECO:0000256" key="7">
    <source>
        <dbReference type="SAM" id="Coils"/>
    </source>
</evidence>
<dbReference type="GO" id="GO:0032511">
    <property type="term" value="P:late endosome to vacuole transport via multivesicular body sorting pathway"/>
    <property type="evidence" value="ECO:0007669"/>
    <property type="project" value="TreeGrafter"/>
</dbReference>
<proteinExistence type="inferred from homology"/>
<keyword evidence="5" id="KW-0653">Protein transport</keyword>
<dbReference type="PANTHER" id="PTHR22761">
    <property type="entry name" value="CHARGED MULTIVESICULAR BODY PROTEIN"/>
    <property type="match status" value="1"/>
</dbReference>